<evidence type="ECO:0000313" key="2">
    <source>
        <dbReference type="EMBL" id="ROR73493.1"/>
    </source>
</evidence>
<name>A0A3N2BE03_9MICO</name>
<sequence length="126" mass="13008">MSAPARERGSLTVAERVARKIAAQVVSEIAGTYGTTGGVLGVGATADSGARPEVDVEFSAGFMDVAVKVGLAYPTSIQQATARIRDEVTRRVAELTGIAVHRVDIDVTFLHARTGKSGSGAPEALL</sequence>
<accession>A0A3N2BE03</accession>
<dbReference type="InterPro" id="IPR005531">
    <property type="entry name" value="Asp23"/>
</dbReference>
<reference evidence="2 3" key="1">
    <citation type="submission" date="2018-11" db="EMBL/GenBank/DDBJ databases">
        <title>Sequencing the genomes of 1000 actinobacteria strains.</title>
        <authorList>
            <person name="Klenk H.-P."/>
        </authorList>
    </citation>
    <scope>NUCLEOTIDE SEQUENCE [LARGE SCALE GENOMIC DNA]</scope>
    <source>
        <strain evidence="2 3">DSM 11294</strain>
    </source>
</reference>
<evidence type="ECO:0000256" key="1">
    <source>
        <dbReference type="ARBA" id="ARBA00005721"/>
    </source>
</evidence>
<gene>
    <name evidence="2" type="ORF">EDD31_1875</name>
</gene>
<keyword evidence="3" id="KW-1185">Reference proteome</keyword>
<comment type="caution">
    <text evidence="2">The sequence shown here is derived from an EMBL/GenBank/DDBJ whole genome shotgun (WGS) entry which is preliminary data.</text>
</comment>
<proteinExistence type="inferred from homology"/>
<protein>
    <submittedName>
        <fullName evidence="2">Putative alkaline shock family protein YloU</fullName>
    </submittedName>
</protein>
<organism evidence="2 3">
    <name type="scientific">Bogoriella caseilytica</name>
    <dbReference type="NCBI Taxonomy" id="56055"/>
    <lineage>
        <taxon>Bacteria</taxon>
        <taxon>Bacillati</taxon>
        <taxon>Actinomycetota</taxon>
        <taxon>Actinomycetes</taxon>
        <taxon>Micrococcales</taxon>
        <taxon>Bogoriellaceae</taxon>
        <taxon>Bogoriella</taxon>
    </lineage>
</organism>
<evidence type="ECO:0000313" key="3">
    <source>
        <dbReference type="Proteomes" id="UP000280668"/>
    </source>
</evidence>
<comment type="similarity">
    <text evidence="1">Belongs to the asp23 family.</text>
</comment>
<dbReference type="RefSeq" id="WP_123303904.1">
    <property type="nucleotide sequence ID" value="NZ_RKHK01000001.1"/>
</dbReference>
<dbReference type="Proteomes" id="UP000280668">
    <property type="component" value="Unassembled WGS sequence"/>
</dbReference>
<dbReference type="EMBL" id="RKHK01000001">
    <property type="protein sequence ID" value="ROR73493.1"/>
    <property type="molecule type" value="Genomic_DNA"/>
</dbReference>
<dbReference type="Pfam" id="PF03780">
    <property type="entry name" value="Asp23"/>
    <property type="match status" value="1"/>
</dbReference>
<dbReference type="OrthoDB" id="4952270at2"/>
<dbReference type="AlphaFoldDB" id="A0A3N2BE03"/>